<dbReference type="Proteomes" id="UP000276133">
    <property type="component" value="Unassembled WGS sequence"/>
</dbReference>
<evidence type="ECO:0000313" key="3">
    <source>
        <dbReference type="Proteomes" id="UP000276133"/>
    </source>
</evidence>
<accession>A0A3M7PPU4</accession>
<dbReference type="EMBL" id="REGN01009453">
    <property type="protein sequence ID" value="RNA01136.1"/>
    <property type="molecule type" value="Genomic_DNA"/>
</dbReference>
<keyword evidence="1" id="KW-0812">Transmembrane</keyword>
<proteinExistence type="predicted"/>
<reference evidence="2 3" key="1">
    <citation type="journal article" date="2018" name="Sci. Rep.">
        <title>Genomic signatures of local adaptation to the degree of environmental predictability in rotifers.</title>
        <authorList>
            <person name="Franch-Gras L."/>
            <person name="Hahn C."/>
            <person name="Garcia-Roger E.M."/>
            <person name="Carmona M.J."/>
            <person name="Serra M."/>
            <person name="Gomez A."/>
        </authorList>
    </citation>
    <scope>NUCLEOTIDE SEQUENCE [LARGE SCALE GENOMIC DNA]</scope>
    <source>
        <strain evidence="2">HYR1</strain>
    </source>
</reference>
<keyword evidence="1" id="KW-1133">Transmembrane helix</keyword>
<protein>
    <submittedName>
        <fullName evidence="2">Uncharacterized protein</fullName>
    </submittedName>
</protein>
<name>A0A3M7PPU4_BRAPC</name>
<organism evidence="2 3">
    <name type="scientific">Brachionus plicatilis</name>
    <name type="common">Marine rotifer</name>
    <name type="synonym">Brachionus muelleri</name>
    <dbReference type="NCBI Taxonomy" id="10195"/>
    <lineage>
        <taxon>Eukaryota</taxon>
        <taxon>Metazoa</taxon>
        <taxon>Spiralia</taxon>
        <taxon>Gnathifera</taxon>
        <taxon>Rotifera</taxon>
        <taxon>Eurotatoria</taxon>
        <taxon>Monogononta</taxon>
        <taxon>Pseudotrocha</taxon>
        <taxon>Ploima</taxon>
        <taxon>Brachionidae</taxon>
        <taxon>Brachionus</taxon>
    </lineage>
</organism>
<comment type="caution">
    <text evidence="2">The sequence shown here is derived from an EMBL/GenBank/DDBJ whole genome shotgun (WGS) entry which is preliminary data.</text>
</comment>
<feature type="transmembrane region" description="Helical" evidence="1">
    <location>
        <begin position="23"/>
        <end position="42"/>
    </location>
</feature>
<gene>
    <name evidence="2" type="ORF">BpHYR1_000427</name>
</gene>
<sequence length="44" mass="5377">MTGEFSLNRDTFFEKNNSNKRKFLPQTVATFFYLWLLLFEVIRN</sequence>
<evidence type="ECO:0000313" key="2">
    <source>
        <dbReference type="EMBL" id="RNA01136.1"/>
    </source>
</evidence>
<dbReference type="AlphaFoldDB" id="A0A3M7PPU4"/>
<evidence type="ECO:0000256" key="1">
    <source>
        <dbReference type="SAM" id="Phobius"/>
    </source>
</evidence>
<keyword evidence="3" id="KW-1185">Reference proteome</keyword>
<keyword evidence="1" id="KW-0472">Membrane</keyword>